<dbReference type="VEuPathDB" id="VectorBase:ASIS013747"/>
<keyword evidence="2" id="KW-1133">Transmembrane helix</keyword>
<gene>
    <name evidence="3" type="ORF">ZHAS_00006266</name>
</gene>
<evidence type="ECO:0000256" key="1">
    <source>
        <dbReference type="SAM" id="MobiDB-lite"/>
    </source>
</evidence>
<keyword evidence="5" id="KW-1185">Reference proteome</keyword>
<dbReference type="EMBL" id="ATLV01014558">
    <property type="status" value="NOT_ANNOTATED_CDS"/>
    <property type="molecule type" value="Genomic_DNA"/>
</dbReference>
<dbReference type="Proteomes" id="UP000030765">
    <property type="component" value="Unassembled WGS sequence"/>
</dbReference>
<feature type="region of interest" description="Disordered" evidence="1">
    <location>
        <begin position="143"/>
        <end position="167"/>
    </location>
</feature>
<organism evidence="3">
    <name type="scientific">Anopheles sinensis</name>
    <name type="common">Mosquito</name>
    <dbReference type="NCBI Taxonomy" id="74873"/>
    <lineage>
        <taxon>Eukaryota</taxon>
        <taxon>Metazoa</taxon>
        <taxon>Ecdysozoa</taxon>
        <taxon>Arthropoda</taxon>
        <taxon>Hexapoda</taxon>
        <taxon>Insecta</taxon>
        <taxon>Pterygota</taxon>
        <taxon>Neoptera</taxon>
        <taxon>Endopterygota</taxon>
        <taxon>Diptera</taxon>
        <taxon>Nematocera</taxon>
        <taxon>Culicoidea</taxon>
        <taxon>Culicidae</taxon>
        <taxon>Anophelinae</taxon>
        <taxon>Anopheles</taxon>
    </lineage>
</organism>
<evidence type="ECO:0000256" key="2">
    <source>
        <dbReference type="SAM" id="Phobius"/>
    </source>
</evidence>
<evidence type="ECO:0000313" key="5">
    <source>
        <dbReference type="Proteomes" id="UP000030765"/>
    </source>
</evidence>
<keyword evidence="2" id="KW-0812">Transmembrane</keyword>
<reference evidence="3 5" key="1">
    <citation type="journal article" date="2014" name="BMC Genomics">
        <title>Genome sequence of Anopheles sinensis provides insight into genetics basis of mosquito competence for malaria parasites.</title>
        <authorList>
            <person name="Zhou D."/>
            <person name="Zhang D."/>
            <person name="Ding G."/>
            <person name="Shi L."/>
            <person name="Hou Q."/>
            <person name="Ye Y."/>
            <person name="Xu Y."/>
            <person name="Zhou H."/>
            <person name="Xiong C."/>
            <person name="Li S."/>
            <person name="Yu J."/>
            <person name="Hong S."/>
            <person name="Yu X."/>
            <person name="Zou P."/>
            <person name="Chen C."/>
            <person name="Chang X."/>
            <person name="Wang W."/>
            <person name="Lv Y."/>
            <person name="Sun Y."/>
            <person name="Ma L."/>
            <person name="Shen B."/>
            <person name="Zhu C."/>
        </authorList>
    </citation>
    <scope>NUCLEOTIDE SEQUENCE [LARGE SCALE GENOMIC DNA]</scope>
</reference>
<dbReference type="EMBL" id="KE524974">
    <property type="protein sequence ID" value="KFB38942.1"/>
    <property type="molecule type" value="Genomic_DNA"/>
</dbReference>
<name>A0A084VLU8_ANOSI</name>
<proteinExistence type="predicted"/>
<dbReference type="EnsemblMetazoa" id="ASIC006266-RA">
    <property type="protein sequence ID" value="ASIC006266-PA"/>
    <property type="gene ID" value="ASIC006266"/>
</dbReference>
<dbReference type="AlphaFoldDB" id="A0A084VLU8"/>
<feature type="transmembrane region" description="Helical" evidence="2">
    <location>
        <begin position="21"/>
        <end position="38"/>
    </location>
</feature>
<feature type="compositionally biased region" description="Acidic residues" evidence="1">
    <location>
        <begin position="155"/>
        <end position="167"/>
    </location>
</feature>
<accession>A0A084VLU8</accession>
<evidence type="ECO:0000313" key="3">
    <source>
        <dbReference type="EMBL" id="KFB38942.1"/>
    </source>
</evidence>
<dbReference type="GO" id="GO:0005524">
    <property type="term" value="F:ATP binding"/>
    <property type="evidence" value="ECO:0007669"/>
    <property type="project" value="UniProtKB-KW"/>
</dbReference>
<sequence length="167" mass="18503">MENVDYGKQRQVVKRRIGQSLVFLASVLVAVSVQQALTNDQPPFPVRILSLCTMMMCFLQSTLVYIAVDDMPTKPPPPPPETSTVDSQETSIRTPPCLQNWVPRPGSEELVQRLIEAQSRQAGYFGAALECFIKEGTRTTTGYFIPTAPTPTCDGTDEQDNEYSEGE</sequence>
<keyword evidence="2" id="KW-0472">Membrane</keyword>
<dbReference type="VEuPathDB" id="VectorBase:ASIC006266"/>
<keyword evidence="3" id="KW-0547">Nucleotide-binding</keyword>
<evidence type="ECO:0000313" key="4">
    <source>
        <dbReference type="EnsemblMetazoa" id="ASIC006266-PA"/>
    </source>
</evidence>
<reference evidence="4" key="2">
    <citation type="submission" date="2020-05" db="UniProtKB">
        <authorList>
            <consortium name="EnsemblMetazoa"/>
        </authorList>
    </citation>
    <scope>IDENTIFICATION</scope>
</reference>
<feature type="region of interest" description="Disordered" evidence="1">
    <location>
        <begin position="71"/>
        <end position="96"/>
    </location>
</feature>
<protein>
    <submittedName>
        <fullName evidence="3 4">ATP-binding cassette, sub-family C, member 9-like protein</fullName>
    </submittedName>
</protein>
<keyword evidence="3" id="KW-0067">ATP-binding</keyword>
<feature type="compositionally biased region" description="Polar residues" evidence="1">
    <location>
        <begin position="82"/>
        <end position="93"/>
    </location>
</feature>
<feature type="transmembrane region" description="Helical" evidence="2">
    <location>
        <begin position="44"/>
        <end position="68"/>
    </location>
</feature>